<organism evidence="1 3">
    <name type="scientific">Rotaria sordida</name>
    <dbReference type="NCBI Taxonomy" id="392033"/>
    <lineage>
        <taxon>Eukaryota</taxon>
        <taxon>Metazoa</taxon>
        <taxon>Spiralia</taxon>
        <taxon>Gnathifera</taxon>
        <taxon>Rotifera</taxon>
        <taxon>Eurotatoria</taxon>
        <taxon>Bdelloidea</taxon>
        <taxon>Philodinida</taxon>
        <taxon>Philodinidae</taxon>
        <taxon>Rotaria</taxon>
    </lineage>
</organism>
<dbReference type="Gene3D" id="3.40.50.300">
    <property type="entry name" value="P-loop containing nucleotide triphosphate hydrolases"/>
    <property type="match status" value="1"/>
</dbReference>
<evidence type="ECO:0008006" key="4">
    <source>
        <dbReference type="Google" id="ProtNLM"/>
    </source>
</evidence>
<sequence>MDTDHADYLRVIGAGLPRTGTSSLKAALEQLGFGPCHHMAELFFKPERRILFSRALDGHKVDFYEIMKGYGSTVDAPTQSFYKEIHKAYPKAKIILTVRDSGEK</sequence>
<feature type="non-terminal residue" evidence="1">
    <location>
        <position position="104"/>
    </location>
</feature>
<evidence type="ECO:0000313" key="3">
    <source>
        <dbReference type="Proteomes" id="UP000663864"/>
    </source>
</evidence>
<dbReference type="PANTHER" id="PTHR36978">
    <property type="entry name" value="P-LOOP CONTAINING NUCLEOTIDE TRIPHOSPHATE HYDROLASE"/>
    <property type="match status" value="1"/>
</dbReference>
<dbReference type="AlphaFoldDB" id="A0A815PSB3"/>
<dbReference type="PANTHER" id="PTHR36978:SF4">
    <property type="entry name" value="P-LOOP CONTAINING NUCLEOSIDE TRIPHOSPHATE HYDROLASE PROTEIN"/>
    <property type="match status" value="1"/>
</dbReference>
<reference evidence="1" key="1">
    <citation type="submission" date="2021-02" db="EMBL/GenBank/DDBJ databases">
        <authorList>
            <person name="Nowell W R."/>
        </authorList>
    </citation>
    <scope>NUCLEOTIDE SEQUENCE</scope>
</reference>
<dbReference type="Pfam" id="PF17784">
    <property type="entry name" value="Sulfotransfer_4"/>
    <property type="match status" value="1"/>
</dbReference>
<evidence type="ECO:0000313" key="1">
    <source>
        <dbReference type="EMBL" id="CAF1452463.1"/>
    </source>
</evidence>
<comment type="caution">
    <text evidence="1">The sequence shown here is derived from an EMBL/GenBank/DDBJ whole genome shotgun (WGS) entry which is preliminary data.</text>
</comment>
<dbReference type="InterPro" id="IPR027417">
    <property type="entry name" value="P-loop_NTPase"/>
</dbReference>
<dbReference type="Proteomes" id="UP000663864">
    <property type="component" value="Unassembled WGS sequence"/>
</dbReference>
<proteinExistence type="predicted"/>
<dbReference type="Proteomes" id="UP000663836">
    <property type="component" value="Unassembled WGS sequence"/>
</dbReference>
<gene>
    <name evidence="2" type="ORF">JBS370_LOCUS31127</name>
    <name evidence="1" type="ORF">ZHD862_LOCUS35329</name>
</gene>
<dbReference type="InterPro" id="IPR040632">
    <property type="entry name" value="Sulfotransfer_4"/>
</dbReference>
<name>A0A815PSB3_9BILA</name>
<dbReference type="EMBL" id="CAJNOT010005000">
    <property type="protein sequence ID" value="CAF1452463.1"/>
    <property type="molecule type" value="Genomic_DNA"/>
</dbReference>
<dbReference type="EMBL" id="CAJOBD010007515">
    <property type="protein sequence ID" value="CAF4088702.1"/>
    <property type="molecule type" value="Genomic_DNA"/>
</dbReference>
<accession>A0A815PSB3</accession>
<evidence type="ECO:0000313" key="2">
    <source>
        <dbReference type="EMBL" id="CAF4088702.1"/>
    </source>
</evidence>
<dbReference type="SUPFAM" id="SSF52540">
    <property type="entry name" value="P-loop containing nucleoside triphosphate hydrolases"/>
    <property type="match status" value="1"/>
</dbReference>
<protein>
    <recommendedName>
        <fullName evidence="4">Sulfotransferase</fullName>
    </recommendedName>
</protein>